<gene>
    <name evidence="1" type="ORF">AOC25_01885</name>
</gene>
<sequence>MPIVRIDDVDYELDHLSEEAKAHLTSLKYADQKIAELQRDLAMVQTARASYATLLRELLGLGEDAPLTPPPGLLMRH</sequence>
<dbReference type="RefSeq" id="WP_071538684.1">
    <property type="nucleotide sequence ID" value="NZ_CP015016.1"/>
</dbReference>
<reference evidence="1" key="1">
    <citation type="journal article" date="2017" name="Appl. Environ. Microbiol.">
        <title>Microdiversification of a pelagic Polynucleobacter species is mainly driven by acquisition of genomic islands from a partially interspecific gene pool.</title>
        <authorList>
            <person name="Hoetzinger M."/>
            <person name="Hahn M.W."/>
            <person name="Jezberova J."/>
            <person name="Schmidt J."/>
            <person name="Koll U."/>
        </authorList>
    </citation>
    <scope>NUCLEOTIDE SEQUENCE</scope>
    <source>
        <strain evidence="1">MWH-RechtKol4</strain>
    </source>
</reference>
<organism evidence="1 2">
    <name type="scientific">Polynucleobacter asymbioticus</name>
    <dbReference type="NCBI Taxonomy" id="576611"/>
    <lineage>
        <taxon>Bacteria</taxon>
        <taxon>Pseudomonadati</taxon>
        <taxon>Pseudomonadota</taxon>
        <taxon>Betaproteobacteria</taxon>
        <taxon>Burkholderiales</taxon>
        <taxon>Burkholderiaceae</taxon>
        <taxon>Polynucleobacter</taxon>
    </lineage>
</organism>
<name>A0AAC9IT67_9BURK</name>
<accession>A0AAC9IT67</accession>
<evidence type="ECO:0000313" key="1">
    <source>
        <dbReference type="EMBL" id="APC00457.1"/>
    </source>
</evidence>
<dbReference type="AlphaFoldDB" id="A0AAC9IT67"/>
<protein>
    <submittedName>
        <fullName evidence="1">Uncharacterized protein</fullName>
    </submittedName>
</protein>
<dbReference type="EMBL" id="CP015017">
    <property type="protein sequence ID" value="APC00457.1"/>
    <property type="molecule type" value="Genomic_DNA"/>
</dbReference>
<evidence type="ECO:0000313" key="2">
    <source>
        <dbReference type="Proteomes" id="UP000182060"/>
    </source>
</evidence>
<proteinExistence type="predicted"/>
<dbReference type="Proteomes" id="UP000182060">
    <property type="component" value="Chromosome"/>
</dbReference>